<dbReference type="Proteomes" id="UP000002703">
    <property type="component" value="Chromosome 2"/>
</dbReference>
<evidence type="ECO:0000313" key="3">
    <source>
        <dbReference type="Proteomes" id="UP000002703"/>
    </source>
</evidence>
<evidence type="ECO:0000313" key="2">
    <source>
        <dbReference type="EMBL" id="AGY32470.1"/>
    </source>
</evidence>
<dbReference type="EnsemblBacteria" id="AGY32470">
    <property type="protein sequence ID" value="AGY32470"/>
    <property type="gene ID" value="RSP_7612"/>
</dbReference>
<dbReference type="GeneID" id="67449941"/>
<proteinExistence type="predicted"/>
<feature type="region of interest" description="Disordered" evidence="1">
    <location>
        <begin position="1"/>
        <end position="48"/>
    </location>
</feature>
<feature type="compositionally biased region" description="Basic and acidic residues" evidence="1">
    <location>
        <begin position="1"/>
        <end position="13"/>
    </location>
</feature>
<name>U5NRN6_CERS4</name>
<organism evidence="2 3">
    <name type="scientific">Cereibacter sphaeroides (strain ATCC 17023 / DSM 158 / JCM 6121 / CCUG 31486 / LMG 2827 / NBRC 12203 / NCIMB 8253 / ATH 2.4.1.)</name>
    <name type="common">Rhodobacter sphaeroides</name>
    <dbReference type="NCBI Taxonomy" id="272943"/>
    <lineage>
        <taxon>Bacteria</taxon>
        <taxon>Pseudomonadati</taxon>
        <taxon>Pseudomonadota</taxon>
        <taxon>Alphaproteobacteria</taxon>
        <taxon>Rhodobacterales</taxon>
        <taxon>Paracoccaceae</taxon>
        <taxon>Cereibacter</taxon>
    </lineage>
</organism>
<dbReference type="RefSeq" id="WP_012641298.1">
    <property type="nucleotide sequence ID" value="NC_007494.2"/>
</dbReference>
<gene>
    <name evidence="2" type="ORF">RSP_7612</name>
</gene>
<sequence>MSKGDKTRGNREAKKPKKIKEKVVETASYTKGETPLTIAGKKSPGVKR</sequence>
<reference evidence="3" key="1">
    <citation type="submission" date="2005-09" db="EMBL/GenBank/DDBJ databases">
        <title>Complete sequence of chromosome 2 of Rhodobacter sphaeroides 2.4.1.</title>
        <authorList>
            <person name="Copeland A."/>
            <person name="Lucas S."/>
            <person name="Lapidus A."/>
            <person name="Barry K."/>
            <person name="Detter J.C."/>
            <person name="Glavina T."/>
            <person name="Hammon N."/>
            <person name="Israni S."/>
            <person name="Pitluck S."/>
            <person name="Richardson P."/>
            <person name="Mackenzie C."/>
            <person name="Choudhary M."/>
            <person name="Larimer F."/>
            <person name="Hauser L.J."/>
            <person name="Land M."/>
            <person name="Donohue T.J."/>
            <person name="Kaplan S."/>
        </authorList>
    </citation>
    <scope>NUCLEOTIDE SEQUENCE [LARGE SCALE GENOMIC DNA]</scope>
    <source>
        <strain evidence="3">ATCC 17023 / DSM 158 / JCM 6121 / CCUG 31486 / LMG 2827 / NBRC 12203 / NCIMB 8253 / ATH 2.4.1.</strain>
    </source>
</reference>
<dbReference type="AlphaFoldDB" id="U5NRN6"/>
<dbReference type="KEGG" id="rsp:RSP_7612"/>
<protein>
    <submittedName>
        <fullName evidence="2">Uncharacterized protein</fullName>
    </submittedName>
</protein>
<evidence type="ECO:0000256" key="1">
    <source>
        <dbReference type="SAM" id="MobiDB-lite"/>
    </source>
</evidence>
<dbReference type="EMBL" id="CP000144">
    <property type="protein sequence ID" value="AGY32470.1"/>
    <property type="molecule type" value="Genomic_DNA"/>
</dbReference>
<accession>U5NRN6</accession>
<keyword evidence="3" id="KW-1185">Reference proteome</keyword>